<accession>A0A084VKH3</accession>
<organism evidence="1">
    <name type="scientific">Anopheles sinensis</name>
    <name type="common">Mosquito</name>
    <dbReference type="NCBI Taxonomy" id="74873"/>
    <lineage>
        <taxon>Eukaryota</taxon>
        <taxon>Metazoa</taxon>
        <taxon>Ecdysozoa</taxon>
        <taxon>Arthropoda</taxon>
        <taxon>Hexapoda</taxon>
        <taxon>Insecta</taxon>
        <taxon>Pterygota</taxon>
        <taxon>Neoptera</taxon>
        <taxon>Endopterygota</taxon>
        <taxon>Diptera</taxon>
        <taxon>Nematocera</taxon>
        <taxon>Culicoidea</taxon>
        <taxon>Culicidae</taxon>
        <taxon>Anophelinae</taxon>
        <taxon>Anopheles</taxon>
    </lineage>
</organism>
<dbReference type="EMBL" id="ATLV01014224">
    <property type="status" value="NOT_ANNOTATED_CDS"/>
    <property type="molecule type" value="Genomic_DNA"/>
</dbReference>
<protein>
    <submittedName>
        <fullName evidence="1 2">Uncharacterized protein</fullName>
    </submittedName>
</protein>
<evidence type="ECO:0000313" key="2">
    <source>
        <dbReference type="EnsemblMetazoa" id="ASIC005869-PA"/>
    </source>
</evidence>
<proteinExistence type="predicted"/>
<evidence type="ECO:0000313" key="3">
    <source>
        <dbReference type="Proteomes" id="UP000030765"/>
    </source>
</evidence>
<keyword evidence="3" id="KW-1185">Reference proteome</keyword>
<dbReference type="AlphaFoldDB" id="A0A084VKH3"/>
<reference evidence="1 3" key="1">
    <citation type="journal article" date="2014" name="BMC Genomics">
        <title>Genome sequence of Anopheles sinensis provides insight into genetics basis of mosquito competence for malaria parasites.</title>
        <authorList>
            <person name="Zhou D."/>
            <person name="Zhang D."/>
            <person name="Ding G."/>
            <person name="Shi L."/>
            <person name="Hou Q."/>
            <person name="Ye Y."/>
            <person name="Xu Y."/>
            <person name="Zhou H."/>
            <person name="Xiong C."/>
            <person name="Li S."/>
            <person name="Yu J."/>
            <person name="Hong S."/>
            <person name="Yu X."/>
            <person name="Zou P."/>
            <person name="Chen C."/>
            <person name="Chang X."/>
            <person name="Wang W."/>
            <person name="Lv Y."/>
            <person name="Sun Y."/>
            <person name="Ma L."/>
            <person name="Shen B."/>
            <person name="Zhu C."/>
        </authorList>
    </citation>
    <scope>NUCLEOTIDE SEQUENCE [LARGE SCALE GENOMIC DNA]</scope>
</reference>
<gene>
    <name evidence="1" type="ORF">ZHAS_00005869</name>
</gene>
<name>A0A084VKH3_ANOSI</name>
<sequence>MPGQDRANYRTTIMVNGHQHQAFRGNHSPALVVVVMVGGCPLVRGFNWTGLAKASNGAVR</sequence>
<dbReference type="VEuPathDB" id="VectorBase:ASIC005869"/>
<dbReference type="EnsemblMetazoa" id="ASIC005869-RA">
    <property type="protein sequence ID" value="ASIC005869-PA"/>
    <property type="gene ID" value="ASIC005869"/>
</dbReference>
<reference evidence="2" key="2">
    <citation type="submission" date="2020-05" db="UniProtKB">
        <authorList>
            <consortium name="EnsemblMetazoa"/>
        </authorList>
    </citation>
    <scope>IDENTIFICATION</scope>
</reference>
<dbReference type="Proteomes" id="UP000030765">
    <property type="component" value="Unassembled WGS sequence"/>
</dbReference>
<dbReference type="EMBL" id="KE524948">
    <property type="protein sequence ID" value="KFB38467.1"/>
    <property type="molecule type" value="Genomic_DNA"/>
</dbReference>
<evidence type="ECO:0000313" key="1">
    <source>
        <dbReference type="EMBL" id="KFB38467.1"/>
    </source>
</evidence>